<dbReference type="InterPro" id="IPR027478">
    <property type="entry name" value="LdcA_N"/>
</dbReference>
<evidence type="ECO:0000256" key="6">
    <source>
        <dbReference type="PIRSR" id="PIRSR028757-1"/>
    </source>
</evidence>
<dbReference type="AlphaFoldDB" id="A0A2S2DXE1"/>
<dbReference type="InterPro" id="IPR003507">
    <property type="entry name" value="S66_fam"/>
</dbReference>
<dbReference type="Pfam" id="PF02016">
    <property type="entry name" value="Peptidase_S66"/>
    <property type="match status" value="1"/>
</dbReference>
<dbReference type="InterPro" id="IPR040449">
    <property type="entry name" value="Peptidase_S66_N"/>
</dbReference>
<feature type="active site" description="Charge relay system" evidence="6">
    <location>
        <position position="272"/>
    </location>
</feature>
<name>A0A2S2DXE1_9BACT</name>
<evidence type="ECO:0000256" key="5">
    <source>
        <dbReference type="ARBA" id="ARBA00022825"/>
    </source>
</evidence>
<evidence type="ECO:0000313" key="10">
    <source>
        <dbReference type="Proteomes" id="UP000245468"/>
    </source>
</evidence>
<dbReference type="PANTHER" id="PTHR30237:SF2">
    <property type="entry name" value="MUREIN TETRAPEPTIDE CARBOXYPEPTIDASE"/>
    <property type="match status" value="1"/>
</dbReference>
<dbReference type="OrthoDB" id="9807329at2"/>
<keyword evidence="4 9" id="KW-0378">Hydrolase</keyword>
<dbReference type="CDD" id="cd07025">
    <property type="entry name" value="Peptidase_S66"/>
    <property type="match status" value="1"/>
</dbReference>
<feature type="domain" description="LD-carboxypeptidase N-terminal" evidence="7">
    <location>
        <begin position="14"/>
        <end position="128"/>
    </location>
</feature>
<evidence type="ECO:0000259" key="7">
    <source>
        <dbReference type="Pfam" id="PF02016"/>
    </source>
</evidence>
<dbReference type="GO" id="GO:0106415">
    <property type="term" value="F:muramoyltetrapeptide carboxypeptidase activity"/>
    <property type="evidence" value="ECO:0007669"/>
    <property type="project" value="UniProtKB-EC"/>
</dbReference>
<keyword evidence="2 9" id="KW-0121">Carboxypeptidase</keyword>
<dbReference type="SUPFAM" id="SSF52317">
    <property type="entry name" value="Class I glutamine amidotransferase-like"/>
    <property type="match status" value="1"/>
</dbReference>
<accession>A0A2S2DXE1</accession>
<evidence type="ECO:0000256" key="3">
    <source>
        <dbReference type="ARBA" id="ARBA00022670"/>
    </source>
</evidence>
<dbReference type="EMBL" id="CP029346">
    <property type="protein sequence ID" value="AWL10084.1"/>
    <property type="molecule type" value="Genomic_DNA"/>
</dbReference>
<evidence type="ECO:0000256" key="2">
    <source>
        <dbReference type="ARBA" id="ARBA00022645"/>
    </source>
</evidence>
<comment type="similarity">
    <text evidence="1">Belongs to the peptidase S66 family.</text>
</comment>
<feature type="active site" description="Nucleophile" evidence="6">
    <location>
        <position position="109"/>
    </location>
</feature>
<dbReference type="Proteomes" id="UP000245468">
    <property type="component" value="Chromosome"/>
</dbReference>
<evidence type="ECO:0000313" key="9">
    <source>
        <dbReference type="EMBL" id="AWL10084.1"/>
    </source>
</evidence>
<dbReference type="GO" id="GO:0008236">
    <property type="term" value="F:serine-type peptidase activity"/>
    <property type="evidence" value="ECO:0007669"/>
    <property type="project" value="UniProtKB-KW"/>
</dbReference>
<dbReference type="GO" id="GO:0006508">
    <property type="term" value="P:proteolysis"/>
    <property type="evidence" value="ECO:0007669"/>
    <property type="project" value="UniProtKB-KW"/>
</dbReference>
<dbReference type="Pfam" id="PF17676">
    <property type="entry name" value="Peptidase_S66C"/>
    <property type="match status" value="1"/>
</dbReference>
<feature type="active site" description="Charge relay system" evidence="6">
    <location>
        <position position="202"/>
    </location>
</feature>
<keyword evidence="3" id="KW-0645">Protease</keyword>
<dbReference type="RefSeq" id="WP_109324030.1">
    <property type="nucleotide sequence ID" value="NZ_CP029346.1"/>
</dbReference>
<dbReference type="PANTHER" id="PTHR30237">
    <property type="entry name" value="MURAMOYLTETRAPEPTIDE CARBOXYPEPTIDASE"/>
    <property type="match status" value="1"/>
</dbReference>
<keyword evidence="5" id="KW-0720">Serine protease</keyword>
<sequence>MKTPPLLRPGDEVILLSPASHPKSDQWRQGVEVLESWGLKVRLAPHALSHYFGFGGSDEERLSDFQLALDDPAIKAIFPIRGGYGSSRILDQLNFETFIKQPKWIIGFSDITAILNHVANLGIASIHGPMPHNFCQVGGDEALEMLRNLLFEGKTHIEIEADSDNRLGKAESILVGGNLSLIVHLIGSKSLPDFRGKILLLEDVGENLYHIDRMVLQLKRAGILDQLAGLIVGGFSDCKEAGLSVGKNVNQIMLEHTSGSQYPIAFEFPSGHIAQNFPLVFGKNIKLLVNANKVQLTD</sequence>
<protein>
    <submittedName>
        <fullName evidence="9">Muramoyltetrapeptide carboxypeptidase</fullName>
        <ecNumber evidence="9">3.4.17.13</ecNumber>
    </submittedName>
</protein>
<evidence type="ECO:0000256" key="4">
    <source>
        <dbReference type="ARBA" id="ARBA00022801"/>
    </source>
</evidence>
<dbReference type="PIRSF" id="PIRSF028757">
    <property type="entry name" value="LD-carboxypeptidase"/>
    <property type="match status" value="1"/>
</dbReference>
<evidence type="ECO:0000259" key="8">
    <source>
        <dbReference type="Pfam" id="PF17676"/>
    </source>
</evidence>
<dbReference type="InterPro" id="IPR029062">
    <property type="entry name" value="Class_I_gatase-like"/>
</dbReference>
<dbReference type="InterPro" id="IPR040921">
    <property type="entry name" value="Peptidase_S66C"/>
</dbReference>
<reference evidence="10" key="1">
    <citation type="submission" date="2018-05" db="EMBL/GenBank/DDBJ databases">
        <title>Pseudarcicella sp. HME7025 Genome sequencing and assembly.</title>
        <authorList>
            <person name="Kim H."/>
            <person name="Kang H."/>
            <person name="Joh K."/>
        </authorList>
    </citation>
    <scope>NUCLEOTIDE SEQUENCE [LARGE SCALE GENOMIC DNA]</scope>
    <source>
        <strain evidence="10">HME7025</strain>
    </source>
</reference>
<proteinExistence type="inferred from homology"/>
<dbReference type="EC" id="3.4.17.13" evidence="9"/>
<evidence type="ECO:0000256" key="1">
    <source>
        <dbReference type="ARBA" id="ARBA00010233"/>
    </source>
</evidence>
<organism evidence="9 10">
    <name type="scientific">Aquirufa nivalisilvae</name>
    <dbReference type="NCBI Taxonomy" id="2516557"/>
    <lineage>
        <taxon>Bacteria</taxon>
        <taxon>Pseudomonadati</taxon>
        <taxon>Bacteroidota</taxon>
        <taxon>Cytophagia</taxon>
        <taxon>Cytophagales</taxon>
        <taxon>Flectobacillaceae</taxon>
        <taxon>Aquirufa</taxon>
    </lineage>
</organism>
<keyword evidence="10" id="KW-1185">Reference proteome</keyword>
<dbReference type="KEGG" id="psez:HME7025_02237"/>
<gene>
    <name evidence="9" type="primary">ldcA</name>
    <name evidence="9" type="ORF">HME7025_02237</name>
</gene>
<dbReference type="SUPFAM" id="SSF141986">
    <property type="entry name" value="LD-carboxypeptidase A C-terminal domain-like"/>
    <property type="match status" value="1"/>
</dbReference>
<dbReference type="Gene3D" id="3.50.30.60">
    <property type="entry name" value="LD-carboxypeptidase A C-terminal domain-like"/>
    <property type="match status" value="1"/>
</dbReference>
<dbReference type="InterPro" id="IPR027461">
    <property type="entry name" value="Carboxypeptidase_A_C_sf"/>
</dbReference>
<dbReference type="Gene3D" id="3.40.50.10740">
    <property type="entry name" value="Class I glutamine amidotransferase-like"/>
    <property type="match status" value="1"/>
</dbReference>
<feature type="domain" description="LD-carboxypeptidase C-terminal" evidence="8">
    <location>
        <begin position="172"/>
        <end position="287"/>
    </location>
</feature>